<accession>A0AB36CK57</accession>
<dbReference type="EMBL" id="JABAFZ010000003">
    <property type="protein sequence ID" value="NME88922.1"/>
    <property type="molecule type" value="Genomic_DNA"/>
</dbReference>
<dbReference type="GO" id="GO:0003700">
    <property type="term" value="F:DNA-binding transcription factor activity"/>
    <property type="evidence" value="ECO:0007669"/>
    <property type="project" value="InterPro"/>
</dbReference>
<feature type="domain" description="HTH gntR-type" evidence="4">
    <location>
        <begin position="8"/>
        <end position="74"/>
    </location>
</feature>
<gene>
    <name evidence="5" type="ORF">HF853_04380</name>
</gene>
<dbReference type="GO" id="GO:0003677">
    <property type="term" value="F:DNA binding"/>
    <property type="evidence" value="ECO:0007669"/>
    <property type="project" value="UniProtKB-KW"/>
</dbReference>
<keyword evidence="3" id="KW-0804">Transcription</keyword>
<dbReference type="Pfam" id="PF07729">
    <property type="entry name" value="FCD"/>
    <property type="match status" value="1"/>
</dbReference>
<reference evidence="5 6" key="1">
    <citation type="submission" date="2020-04" db="EMBL/GenBank/DDBJ databases">
        <authorList>
            <person name="Hitch T.C.A."/>
            <person name="Wylensek D."/>
            <person name="Clavel T."/>
        </authorList>
    </citation>
    <scope>NUCLEOTIDE SEQUENCE [LARGE SCALE GENOMIC DNA]</scope>
    <source>
        <strain evidence="5 6">BL-383-APC-3D</strain>
    </source>
</reference>
<dbReference type="PRINTS" id="PR00035">
    <property type="entry name" value="HTHGNTR"/>
</dbReference>
<evidence type="ECO:0000256" key="2">
    <source>
        <dbReference type="ARBA" id="ARBA00023125"/>
    </source>
</evidence>
<dbReference type="AlphaFoldDB" id="A0AB36CK57"/>
<organism evidence="5 6">
    <name type="scientific">Corynebacterium stationis</name>
    <dbReference type="NCBI Taxonomy" id="1705"/>
    <lineage>
        <taxon>Bacteria</taxon>
        <taxon>Bacillati</taxon>
        <taxon>Actinomycetota</taxon>
        <taxon>Actinomycetes</taxon>
        <taxon>Mycobacteriales</taxon>
        <taxon>Corynebacteriaceae</taxon>
        <taxon>Corynebacterium</taxon>
    </lineage>
</organism>
<protein>
    <submittedName>
        <fullName evidence="5">GntR family transcriptional regulator</fullName>
    </submittedName>
</protein>
<dbReference type="PANTHER" id="PTHR43537">
    <property type="entry name" value="TRANSCRIPTIONAL REGULATOR, GNTR FAMILY"/>
    <property type="match status" value="1"/>
</dbReference>
<evidence type="ECO:0000313" key="6">
    <source>
        <dbReference type="Proteomes" id="UP000544551"/>
    </source>
</evidence>
<dbReference type="InterPro" id="IPR011711">
    <property type="entry name" value="GntR_C"/>
</dbReference>
<dbReference type="SUPFAM" id="SSF46785">
    <property type="entry name" value="Winged helix' DNA-binding domain"/>
    <property type="match status" value="1"/>
</dbReference>
<dbReference type="InterPro" id="IPR036388">
    <property type="entry name" value="WH-like_DNA-bd_sf"/>
</dbReference>
<dbReference type="InterPro" id="IPR008920">
    <property type="entry name" value="TF_FadR/GntR_C"/>
</dbReference>
<evidence type="ECO:0000256" key="1">
    <source>
        <dbReference type="ARBA" id="ARBA00023015"/>
    </source>
</evidence>
<sequence>MLENLQKRTLREEALESLRNAILRGDFPPGTHLGEVSLSEQLNISRGTIREALRALQQLGLVETAPRGLRVRSLSPQEVRDLYATRGALESLAMTTIMEKEDSLERIREIAEFLPPEDISDIDFPECLEIDLEFHQKLAYASENQVLIRVWEELQDQMRVAILADESESARGIMSKKHHEPIIEAMLAGDTESASNLIAQHMRHAAELLSPNEKRG</sequence>
<comment type="caution">
    <text evidence="5">The sequence shown here is derived from an EMBL/GenBank/DDBJ whole genome shotgun (WGS) entry which is preliminary data.</text>
</comment>
<evidence type="ECO:0000313" key="5">
    <source>
        <dbReference type="EMBL" id="NME88922.1"/>
    </source>
</evidence>
<dbReference type="Pfam" id="PF00392">
    <property type="entry name" value="GntR"/>
    <property type="match status" value="1"/>
</dbReference>
<dbReference type="PROSITE" id="PS50949">
    <property type="entry name" value="HTH_GNTR"/>
    <property type="match status" value="1"/>
</dbReference>
<dbReference type="InterPro" id="IPR036390">
    <property type="entry name" value="WH_DNA-bd_sf"/>
</dbReference>
<keyword evidence="1" id="KW-0805">Transcription regulation</keyword>
<dbReference type="Gene3D" id="1.10.10.10">
    <property type="entry name" value="Winged helix-like DNA-binding domain superfamily/Winged helix DNA-binding domain"/>
    <property type="match status" value="1"/>
</dbReference>
<dbReference type="Gene3D" id="1.20.120.530">
    <property type="entry name" value="GntR ligand-binding domain-like"/>
    <property type="match status" value="1"/>
</dbReference>
<name>A0AB36CK57_9CORY</name>
<dbReference type="RefSeq" id="WP_168969284.1">
    <property type="nucleotide sequence ID" value="NZ_JABAFZ010000003.1"/>
</dbReference>
<dbReference type="SUPFAM" id="SSF48008">
    <property type="entry name" value="GntR ligand-binding domain-like"/>
    <property type="match status" value="1"/>
</dbReference>
<dbReference type="SMART" id="SM00345">
    <property type="entry name" value="HTH_GNTR"/>
    <property type="match status" value="1"/>
</dbReference>
<dbReference type="InterPro" id="IPR000524">
    <property type="entry name" value="Tscrpt_reg_HTH_GntR"/>
</dbReference>
<dbReference type="CDD" id="cd07377">
    <property type="entry name" value="WHTH_GntR"/>
    <property type="match status" value="1"/>
</dbReference>
<proteinExistence type="predicted"/>
<evidence type="ECO:0000256" key="3">
    <source>
        <dbReference type="ARBA" id="ARBA00023163"/>
    </source>
</evidence>
<dbReference type="PANTHER" id="PTHR43537:SF24">
    <property type="entry name" value="GLUCONATE OPERON TRANSCRIPTIONAL REPRESSOR"/>
    <property type="match status" value="1"/>
</dbReference>
<evidence type="ECO:0000259" key="4">
    <source>
        <dbReference type="PROSITE" id="PS50949"/>
    </source>
</evidence>
<keyword evidence="2" id="KW-0238">DNA-binding</keyword>
<dbReference type="Proteomes" id="UP000544551">
    <property type="component" value="Unassembled WGS sequence"/>
</dbReference>
<dbReference type="SMART" id="SM00895">
    <property type="entry name" value="FCD"/>
    <property type="match status" value="1"/>
</dbReference>